<feature type="transmembrane region" description="Helical" evidence="1">
    <location>
        <begin position="340"/>
        <end position="361"/>
    </location>
</feature>
<accession>A0ABS7RJS5</accession>
<organism evidence="2 3">
    <name type="scientific">Nocardioides jiangsuensis</name>
    <dbReference type="NCBI Taxonomy" id="2866161"/>
    <lineage>
        <taxon>Bacteria</taxon>
        <taxon>Bacillati</taxon>
        <taxon>Actinomycetota</taxon>
        <taxon>Actinomycetes</taxon>
        <taxon>Propionibacteriales</taxon>
        <taxon>Nocardioidaceae</taxon>
        <taxon>Nocardioides</taxon>
    </lineage>
</organism>
<proteinExistence type="predicted"/>
<feature type="transmembrane region" description="Helical" evidence="1">
    <location>
        <begin position="129"/>
        <end position="156"/>
    </location>
</feature>
<protein>
    <recommendedName>
        <fullName evidence="4">ABC-2 type transport system permease protein</fullName>
    </recommendedName>
</protein>
<evidence type="ECO:0000313" key="3">
    <source>
        <dbReference type="Proteomes" id="UP000754710"/>
    </source>
</evidence>
<feature type="transmembrane region" description="Helical" evidence="1">
    <location>
        <begin position="245"/>
        <end position="268"/>
    </location>
</feature>
<gene>
    <name evidence="2" type="ORF">K1X13_04505</name>
</gene>
<feature type="transmembrane region" description="Helical" evidence="1">
    <location>
        <begin position="197"/>
        <end position="215"/>
    </location>
</feature>
<feature type="transmembrane region" description="Helical" evidence="1">
    <location>
        <begin position="485"/>
        <end position="504"/>
    </location>
</feature>
<evidence type="ECO:0008006" key="4">
    <source>
        <dbReference type="Google" id="ProtNLM"/>
    </source>
</evidence>
<feature type="transmembrane region" description="Helical" evidence="1">
    <location>
        <begin position="86"/>
        <end position="108"/>
    </location>
</feature>
<sequence>MPRAARTRRLAPRRVLSGGVEATRDVLPLLRFRAAGLRGGAKRVAALGFLLIGTLTVLAAWLPAYLAGAAGSAGSGVLESTEVMLLLPSAYLGVLVIAVVSSAASGGGRELMTREQGVAFPVSSTTDHLGALLMAPLNIAWLLQSWVVLGATAFVVGPTGLLAAQVPVLLWLFVATALAQVISWAAEWVRRGPRGAWVVRGTVAGLAAAAAVLVATDRLVPLLDEAPTVRVLLAALDGSEGRWLLWLRTVAILAAAGLAAVVLGAVLARAVSRRPARDELRVESSVRPPRAHPASDLVALLRTDRAGIWRSVPLRRGMAVLALLPGLVSLAGALDWQMLTILPGLVASGGALLFGVNSWCLDGRGALWRDSLPVSPLLVFTSRVLVLLEVLLLATAGTLVLASLRAGLPTLPELVAVLCAAVVVTMQAVSGSLRWSVRRPFAVDMRSARATPAPPLVMVGYSARLAFATTFTGMVFIATSRAPDWRWSVLLALPLVLFSAYRLVRVSGEWADPERRSLVIATVAG</sequence>
<feature type="transmembrane region" description="Helical" evidence="1">
    <location>
        <begin position="317"/>
        <end position="334"/>
    </location>
</feature>
<comment type="caution">
    <text evidence="2">The sequence shown here is derived from an EMBL/GenBank/DDBJ whole genome shotgun (WGS) entry which is preliminary data.</text>
</comment>
<reference evidence="2 3" key="1">
    <citation type="submission" date="2021-08" db="EMBL/GenBank/DDBJ databases">
        <title>Nocardioides bacterium WL0053 sp. nov., isolated from the sediment.</title>
        <authorList>
            <person name="Wang L."/>
            <person name="Zhang D."/>
            <person name="Zhang A."/>
        </authorList>
    </citation>
    <scope>NUCLEOTIDE SEQUENCE [LARGE SCALE GENOMIC DNA]</scope>
    <source>
        <strain evidence="2 3">WL0053</strain>
    </source>
</reference>
<keyword evidence="1" id="KW-0812">Transmembrane</keyword>
<feature type="transmembrane region" description="Helical" evidence="1">
    <location>
        <begin position="44"/>
        <end position="66"/>
    </location>
</feature>
<feature type="transmembrane region" description="Helical" evidence="1">
    <location>
        <begin position="456"/>
        <end position="479"/>
    </location>
</feature>
<evidence type="ECO:0000256" key="1">
    <source>
        <dbReference type="SAM" id="Phobius"/>
    </source>
</evidence>
<name>A0ABS7RJS5_9ACTN</name>
<feature type="transmembrane region" description="Helical" evidence="1">
    <location>
        <begin position="382"/>
        <end position="402"/>
    </location>
</feature>
<dbReference type="EMBL" id="JAIEZQ010000001">
    <property type="protein sequence ID" value="MBY9074080.1"/>
    <property type="molecule type" value="Genomic_DNA"/>
</dbReference>
<feature type="transmembrane region" description="Helical" evidence="1">
    <location>
        <begin position="414"/>
        <end position="435"/>
    </location>
</feature>
<keyword evidence="1" id="KW-1133">Transmembrane helix</keyword>
<feature type="transmembrane region" description="Helical" evidence="1">
    <location>
        <begin position="168"/>
        <end position="185"/>
    </location>
</feature>
<dbReference type="Proteomes" id="UP000754710">
    <property type="component" value="Unassembled WGS sequence"/>
</dbReference>
<keyword evidence="1" id="KW-0472">Membrane</keyword>
<evidence type="ECO:0000313" key="2">
    <source>
        <dbReference type="EMBL" id="MBY9074080.1"/>
    </source>
</evidence>
<keyword evidence="3" id="KW-1185">Reference proteome</keyword>
<dbReference type="RefSeq" id="WP_221023797.1">
    <property type="nucleotide sequence ID" value="NZ_JAIEZQ010000001.1"/>
</dbReference>